<proteinExistence type="predicted"/>
<sequence length="258" mass="28658">MARTGHVNYHVHAPGRQAFEIDAGGIVGNLISPELVETQIALYDLRQGAAASFAIDGVAFDRSPSTVRTFGEPHAWQATYDAELTDLLKRRIGAQEVVIFDHTVRTDDPDAIRKPARNVHSDYSVQGAEKRLIDLLGAEEAAEWATGHYAFVNVWRPIAHPINSAPLGFVRPASVAAQDWITLDLIYPDRRGSIMGLAANDKHEWIYQSRMTPDEVVFFNIYDNAGRPSVAHSAIDLIEDPTVTTIRQSIESRTLVRY</sequence>
<reference evidence="1 2" key="1">
    <citation type="submission" date="2016-10" db="EMBL/GenBank/DDBJ databases">
        <authorList>
            <person name="de Groot N.N."/>
        </authorList>
    </citation>
    <scope>NUCLEOTIDE SEQUENCE [LARGE SCALE GENOMIC DNA]</scope>
    <source>
        <strain evidence="1 2">DSM 29316</strain>
    </source>
</reference>
<dbReference type="STRING" id="871651.SAMN05421688_1118"/>
<keyword evidence="2" id="KW-1185">Reference proteome</keyword>
<gene>
    <name evidence="1" type="ORF">SAMN05421688_1118</name>
</gene>
<dbReference type="PANTHER" id="PTHR34598">
    <property type="entry name" value="BLL6449 PROTEIN"/>
    <property type="match status" value="1"/>
</dbReference>
<dbReference type="RefSeq" id="WP_092061497.1">
    <property type="nucleotide sequence ID" value="NZ_FOJU01000002.1"/>
</dbReference>
<accession>A0A1I0W7L0</accession>
<dbReference type="AlphaFoldDB" id="A0A1I0W7L0"/>
<protein>
    <recommendedName>
        <fullName evidence="3">Methyltransferase</fullName>
    </recommendedName>
</protein>
<dbReference type="GO" id="GO:0016491">
    <property type="term" value="F:oxidoreductase activity"/>
    <property type="evidence" value="ECO:0007669"/>
    <property type="project" value="InterPro"/>
</dbReference>
<organism evidence="1 2">
    <name type="scientific">Poseidonocella pacifica</name>
    <dbReference type="NCBI Taxonomy" id="871651"/>
    <lineage>
        <taxon>Bacteria</taxon>
        <taxon>Pseudomonadati</taxon>
        <taxon>Pseudomonadota</taxon>
        <taxon>Alphaproteobacteria</taxon>
        <taxon>Rhodobacterales</taxon>
        <taxon>Roseobacteraceae</taxon>
        <taxon>Poseidonocella</taxon>
    </lineage>
</organism>
<evidence type="ECO:0008006" key="3">
    <source>
        <dbReference type="Google" id="ProtNLM"/>
    </source>
</evidence>
<evidence type="ECO:0000313" key="1">
    <source>
        <dbReference type="EMBL" id="SFA84739.1"/>
    </source>
</evidence>
<dbReference type="EMBL" id="FOJU01000002">
    <property type="protein sequence ID" value="SFA84739.1"/>
    <property type="molecule type" value="Genomic_DNA"/>
</dbReference>
<evidence type="ECO:0000313" key="2">
    <source>
        <dbReference type="Proteomes" id="UP000198796"/>
    </source>
</evidence>
<name>A0A1I0W7L0_9RHOB</name>
<dbReference type="OrthoDB" id="5173234at2"/>
<dbReference type="NCBIfam" id="NF041278">
    <property type="entry name" value="CmcJ_NvfI_EfuI"/>
    <property type="match status" value="1"/>
</dbReference>
<dbReference type="PANTHER" id="PTHR34598:SF3">
    <property type="entry name" value="OXIDOREDUCTASE AN1597"/>
    <property type="match status" value="1"/>
</dbReference>
<dbReference type="InterPro" id="IPR044053">
    <property type="entry name" value="AsaB-like"/>
</dbReference>
<dbReference type="Proteomes" id="UP000198796">
    <property type="component" value="Unassembled WGS sequence"/>
</dbReference>